<dbReference type="AlphaFoldDB" id="A0A679B9H9"/>
<evidence type="ECO:0000313" key="1">
    <source>
        <dbReference type="EMBL" id="BBD82459.1"/>
    </source>
</evidence>
<reference evidence="1" key="1">
    <citation type="submission" date="2009-05" db="EMBL/GenBank/DDBJ databases">
        <title>Oryza sativa Indica Group genomic DNA, chromosome 11, BAC clone:K0381B12, cultivar:Kasalath.</title>
        <authorList>
            <person name="Matsumoto T."/>
            <person name="Wu J."/>
            <person name="Kanamori H."/>
        </authorList>
    </citation>
    <scope>NUCLEOTIDE SEQUENCE</scope>
</reference>
<protein>
    <submittedName>
        <fullName evidence="1">Uncharacterized protein</fullName>
    </submittedName>
</protein>
<gene>
    <name evidence="1" type="primary">K0381B12.15</name>
</gene>
<sequence>MADDDMWGISMARSIISAVVKRLLGSQLISSDASDKLRNLLLLDLQTLKRTEVYNYV</sequence>
<name>A0A679B9H9_ORYSI</name>
<dbReference type="EMBL" id="AP011485">
    <property type="protein sequence ID" value="BBD82459.1"/>
    <property type="molecule type" value="Genomic_DNA"/>
</dbReference>
<accession>A0A679B9H9</accession>
<proteinExistence type="predicted"/>
<organism evidence="1">
    <name type="scientific">Oryza sativa subsp. indica</name>
    <name type="common">Rice</name>
    <dbReference type="NCBI Taxonomy" id="39946"/>
    <lineage>
        <taxon>Eukaryota</taxon>
        <taxon>Viridiplantae</taxon>
        <taxon>Streptophyta</taxon>
        <taxon>Embryophyta</taxon>
        <taxon>Tracheophyta</taxon>
        <taxon>Spermatophyta</taxon>
        <taxon>Magnoliopsida</taxon>
        <taxon>Liliopsida</taxon>
        <taxon>Poales</taxon>
        <taxon>Poaceae</taxon>
        <taxon>BOP clade</taxon>
        <taxon>Oryzoideae</taxon>
        <taxon>Oryzeae</taxon>
        <taxon>Oryzinae</taxon>
        <taxon>Oryza</taxon>
        <taxon>Oryza sativa</taxon>
    </lineage>
</organism>